<feature type="signal peptide" evidence="6">
    <location>
        <begin position="1"/>
        <end position="20"/>
    </location>
</feature>
<dbReference type="Pfam" id="PF06394">
    <property type="entry name" value="Pepsin-I3"/>
    <property type="match status" value="1"/>
</dbReference>
<dbReference type="InterPro" id="IPR051901">
    <property type="entry name" value="Protease_Inhibitor_I33"/>
</dbReference>
<evidence type="ECO:0000256" key="2">
    <source>
        <dbReference type="ARBA" id="ARBA00008019"/>
    </source>
</evidence>
<protein>
    <recommendedName>
        <fullName evidence="7">Pepsin inhibitor-3-like repeated domain-containing protein</fullName>
    </recommendedName>
</protein>
<evidence type="ECO:0000256" key="3">
    <source>
        <dbReference type="ARBA" id="ARBA00022525"/>
    </source>
</evidence>
<proteinExistence type="inferred from homology"/>
<evidence type="ECO:0000256" key="4">
    <source>
        <dbReference type="ARBA" id="ARBA00022729"/>
    </source>
</evidence>
<evidence type="ECO:0000259" key="7">
    <source>
        <dbReference type="Pfam" id="PF06394"/>
    </source>
</evidence>
<evidence type="ECO:0000256" key="5">
    <source>
        <dbReference type="ARBA" id="ARBA00023157"/>
    </source>
</evidence>
<dbReference type="SUPFAM" id="SSF55149">
    <property type="entry name" value="Pepsin inhibitor-3"/>
    <property type="match status" value="1"/>
</dbReference>
<dbReference type="Proteomes" id="UP001432027">
    <property type="component" value="Unassembled WGS sequence"/>
</dbReference>
<dbReference type="AlphaFoldDB" id="A0AAV5SRJ3"/>
<feature type="chain" id="PRO_5044011526" description="Pepsin inhibitor-3-like repeated domain-containing protein" evidence="6">
    <location>
        <begin position="21"/>
        <end position="183"/>
    </location>
</feature>
<keyword evidence="5" id="KW-1015">Disulfide bond</keyword>
<dbReference type="GO" id="GO:0005576">
    <property type="term" value="C:extracellular region"/>
    <property type="evidence" value="ECO:0007669"/>
    <property type="project" value="UniProtKB-SubCell"/>
</dbReference>
<keyword evidence="4 6" id="KW-0732">Signal</keyword>
<comment type="similarity">
    <text evidence="2">Belongs to the protease inhibitor I33 family.</text>
</comment>
<organism evidence="8 9">
    <name type="scientific">Pristionchus entomophagus</name>
    <dbReference type="NCBI Taxonomy" id="358040"/>
    <lineage>
        <taxon>Eukaryota</taxon>
        <taxon>Metazoa</taxon>
        <taxon>Ecdysozoa</taxon>
        <taxon>Nematoda</taxon>
        <taxon>Chromadorea</taxon>
        <taxon>Rhabditida</taxon>
        <taxon>Rhabditina</taxon>
        <taxon>Diplogasteromorpha</taxon>
        <taxon>Diplogasteroidea</taxon>
        <taxon>Neodiplogasteridae</taxon>
        <taxon>Pristionchus</taxon>
    </lineage>
</organism>
<reference evidence="8" key="1">
    <citation type="submission" date="2023-10" db="EMBL/GenBank/DDBJ databases">
        <title>Genome assembly of Pristionchus species.</title>
        <authorList>
            <person name="Yoshida K."/>
            <person name="Sommer R.J."/>
        </authorList>
    </citation>
    <scope>NUCLEOTIDE SEQUENCE</scope>
    <source>
        <strain evidence="8">RS0144</strain>
    </source>
</reference>
<comment type="subcellular location">
    <subcellularLocation>
        <location evidence="1">Secreted</location>
    </subcellularLocation>
</comment>
<dbReference type="EMBL" id="BTSX01000002">
    <property type="protein sequence ID" value="GMS85773.1"/>
    <property type="molecule type" value="Genomic_DNA"/>
</dbReference>
<dbReference type="Gene3D" id="3.30.1120.50">
    <property type="entry name" value="Pepsin inhibitor-3"/>
    <property type="match status" value="1"/>
</dbReference>
<evidence type="ECO:0000313" key="9">
    <source>
        <dbReference type="Proteomes" id="UP001432027"/>
    </source>
</evidence>
<dbReference type="PANTHER" id="PTHR37969:SF1">
    <property type="entry name" value="PROTEIN CBG13105"/>
    <property type="match status" value="1"/>
</dbReference>
<dbReference type="InterPro" id="IPR010480">
    <property type="entry name" value="Pepsin-I3"/>
</dbReference>
<sequence>MTSSQMLRLSLLLLLPLAFAADVVKPTESLLTTIKTEKGCTIESDKVTENGVERKLTDAEKKLLADYAIALDEYFKHAFHPRSLKQPKDKLPKFPDICKSDKVVSEHHVVAFEGCSITDDQLYVDGKFLRKLSDDEKKQLKEFRDGVEAFKSQIDDFMKEQMAVSVSGGAVTRKQPQPPSPPK</sequence>
<dbReference type="InterPro" id="IPR038412">
    <property type="entry name" value="Pepsin-I3_sf"/>
</dbReference>
<keyword evidence="9" id="KW-1185">Reference proteome</keyword>
<dbReference type="PANTHER" id="PTHR37969">
    <property type="entry name" value="PROTEIN CBG07421-RELATED"/>
    <property type="match status" value="1"/>
</dbReference>
<accession>A0AAV5SRJ3</accession>
<feature type="domain" description="Pepsin inhibitor-3-like repeated" evidence="7">
    <location>
        <begin position="110"/>
        <end position="162"/>
    </location>
</feature>
<evidence type="ECO:0000256" key="1">
    <source>
        <dbReference type="ARBA" id="ARBA00004613"/>
    </source>
</evidence>
<keyword evidence="3" id="KW-0964">Secreted</keyword>
<name>A0AAV5SRJ3_9BILA</name>
<comment type="caution">
    <text evidence="8">The sequence shown here is derived from an EMBL/GenBank/DDBJ whole genome shotgun (WGS) entry which is preliminary data.</text>
</comment>
<evidence type="ECO:0000313" key="8">
    <source>
        <dbReference type="EMBL" id="GMS85773.1"/>
    </source>
</evidence>
<evidence type="ECO:0000256" key="6">
    <source>
        <dbReference type="SAM" id="SignalP"/>
    </source>
</evidence>
<gene>
    <name evidence="8" type="ORF">PENTCL1PPCAC_7947</name>
</gene>